<evidence type="ECO:0000259" key="2">
    <source>
        <dbReference type="Pfam" id="PF13649"/>
    </source>
</evidence>
<keyword evidence="4" id="KW-1185">Reference proteome</keyword>
<dbReference type="SUPFAM" id="SSF53335">
    <property type="entry name" value="S-adenosyl-L-methionine-dependent methyltransferases"/>
    <property type="match status" value="1"/>
</dbReference>
<accession>A0A0B1TMU3</accession>
<dbReference type="CDD" id="cd02440">
    <property type="entry name" value="AdoMet_MTases"/>
    <property type="match status" value="1"/>
</dbReference>
<dbReference type="Gene3D" id="3.40.50.150">
    <property type="entry name" value="Vaccinia Virus protein VP39"/>
    <property type="match status" value="1"/>
</dbReference>
<dbReference type="PANTHER" id="PTHR43861">
    <property type="entry name" value="TRANS-ACONITATE 2-METHYLTRANSFERASE-RELATED"/>
    <property type="match status" value="1"/>
</dbReference>
<evidence type="ECO:0000313" key="3">
    <source>
        <dbReference type="EMBL" id="KHJ96695.1"/>
    </source>
</evidence>
<dbReference type="Proteomes" id="UP000053660">
    <property type="component" value="Unassembled WGS sequence"/>
</dbReference>
<keyword evidence="1 3" id="KW-0808">Transferase</keyword>
<evidence type="ECO:0000313" key="4">
    <source>
        <dbReference type="Proteomes" id="UP000053660"/>
    </source>
</evidence>
<gene>
    <name evidence="3" type="ORF">OESDEN_03335</name>
</gene>
<dbReference type="Pfam" id="PF13649">
    <property type="entry name" value="Methyltransf_25"/>
    <property type="match status" value="1"/>
</dbReference>
<evidence type="ECO:0000256" key="1">
    <source>
        <dbReference type="ARBA" id="ARBA00022679"/>
    </source>
</evidence>
<feature type="domain" description="Methyltransferase" evidence="2">
    <location>
        <begin position="42"/>
        <end position="126"/>
    </location>
</feature>
<dbReference type="InterPro" id="IPR029063">
    <property type="entry name" value="SAM-dependent_MTases_sf"/>
</dbReference>
<keyword evidence="3" id="KW-0489">Methyltransferase</keyword>
<reference evidence="3 4" key="1">
    <citation type="submission" date="2014-03" db="EMBL/GenBank/DDBJ databases">
        <title>Draft genome of the hookworm Oesophagostomum dentatum.</title>
        <authorList>
            <person name="Mitreva M."/>
        </authorList>
    </citation>
    <scope>NUCLEOTIDE SEQUENCE [LARGE SCALE GENOMIC DNA]</scope>
    <source>
        <strain evidence="3 4">OD-Hann</strain>
    </source>
</reference>
<dbReference type="EMBL" id="KN549605">
    <property type="protein sequence ID" value="KHJ96695.1"/>
    <property type="molecule type" value="Genomic_DNA"/>
</dbReference>
<dbReference type="AlphaFoldDB" id="A0A0B1TMU3"/>
<sequence>MTSFPSTAFSAAQSKWIAKRCIVYPSVKRVLNNWELIKQKRVLDVGCGTGKSPQLVVGLDSSKEMIEIAKNTFRDKGHQFLHCSILNADLRGFDVAVAFFALDFLENRQQLTKAIQNIFNSLKSDGVLVAGVPNGVKNFNPVKEEGQKLGVAINLDSDANLYDGRRLRVEFSITEVCESSSTAM</sequence>
<dbReference type="GO" id="GO:0008168">
    <property type="term" value="F:methyltransferase activity"/>
    <property type="evidence" value="ECO:0007669"/>
    <property type="project" value="UniProtKB-KW"/>
</dbReference>
<dbReference type="InterPro" id="IPR041698">
    <property type="entry name" value="Methyltransf_25"/>
</dbReference>
<dbReference type="OrthoDB" id="66144at2759"/>
<dbReference type="GO" id="GO:0032259">
    <property type="term" value="P:methylation"/>
    <property type="evidence" value="ECO:0007669"/>
    <property type="project" value="UniProtKB-KW"/>
</dbReference>
<name>A0A0B1TMU3_OESDE</name>
<protein>
    <submittedName>
        <fullName evidence="3">Methyltransferase domain protein</fullName>
    </submittedName>
</protein>
<proteinExistence type="predicted"/>
<organism evidence="3 4">
    <name type="scientific">Oesophagostomum dentatum</name>
    <name type="common">Nodular worm</name>
    <dbReference type="NCBI Taxonomy" id="61180"/>
    <lineage>
        <taxon>Eukaryota</taxon>
        <taxon>Metazoa</taxon>
        <taxon>Ecdysozoa</taxon>
        <taxon>Nematoda</taxon>
        <taxon>Chromadorea</taxon>
        <taxon>Rhabditida</taxon>
        <taxon>Rhabditina</taxon>
        <taxon>Rhabditomorpha</taxon>
        <taxon>Strongyloidea</taxon>
        <taxon>Strongylidae</taxon>
        <taxon>Oesophagostomum</taxon>
    </lineage>
</organism>